<organism evidence="3 4">
    <name type="scientific">Agrococcus baldri</name>
    <dbReference type="NCBI Taxonomy" id="153730"/>
    <lineage>
        <taxon>Bacteria</taxon>
        <taxon>Bacillati</taxon>
        <taxon>Actinomycetota</taxon>
        <taxon>Actinomycetes</taxon>
        <taxon>Micrococcales</taxon>
        <taxon>Microbacteriaceae</taxon>
        <taxon>Agrococcus</taxon>
    </lineage>
</organism>
<feature type="compositionally biased region" description="Low complexity" evidence="1">
    <location>
        <begin position="52"/>
        <end position="69"/>
    </location>
</feature>
<evidence type="ECO:0000313" key="4">
    <source>
        <dbReference type="Proteomes" id="UP000321749"/>
    </source>
</evidence>
<reference evidence="3 4" key="1">
    <citation type="submission" date="2019-07" db="EMBL/GenBank/DDBJ databases">
        <title>Whole genome shotgun sequence of Agrococcus baldri NBRC 103055.</title>
        <authorList>
            <person name="Hosoyama A."/>
            <person name="Uohara A."/>
            <person name="Ohji S."/>
            <person name="Ichikawa N."/>
        </authorList>
    </citation>
    <scope>NUCLEOTIDE SEQUENCE [LARGE SCALE GENOMIC DNA]</scope>
    <source>
        <strain evidence="3 4">NBRC 103055</strain>
    </source>
</reference>
<feature type="domain" description="DUF305" evidence="2">
    <location>
        <begin position="81"/>
        <end position="228"/>
    </location>
</feature>
<gene>
    <name evidence="3" type="ORF">ABA31_19460</name>
</gene>
<keyword evidence="4" id="KW-1185">Reference proteome</keyword>
<evidence type="ECO:0000259" key="2">
    <source>
        <dbReference type="Pfam" id="PF03713"/>
    </source>
</evidence>
<comment type="caution">
    <text evidence="3">The sequence shown here is derived from an EMBL/GenBank/DDBJ whole genome shotgun (WGS) entry which is preliminary data.</text>
</comment>
<protein>
    <submittedName>
        <fullName evidence="3">DUF305 domain-containing protein</fullName>
    </submittedName>
</protein>
<dbReference type="PANTHER" id="PTHR36933:SF1">
    <property type="entry name" value="SLL0788 PROTEIN"/>
    <property type="match status" value="1"/>
</dbReference>
<feature type="region of interest" description="Disordered" evidence="1">
    <location>
        <begin position="52"/>
        <end position="76"/>
    </location>
</feature>
<evidence type="ECO:0000256" key="1">
    <source>
        <dbReference type="SAM" id="MobiDB-lite"/>
    </source>
</evidence>
<sequence>MEPIRLRSCRRIPATQQIPTDREKNTMHAPKRALAASALTIALVLTGCAAASEPATNPSTSSSPTESSTGGAQATGFNQDDVMFAMNMIAHHQQAIEMSDTLLAKSDVDERVAELAERIRAAQQPEIERMNSMLEAWGEEPMEGMEGMDHGSGTGGGMMSEADMTQLEEAPGAEASSLFLEQMIVHHDGAVEMAETEVDAGENADAVELAERIISDQSSEIAEMEALLDEL</sequence>
<accession>A0AA87USP5</accession>
<evidence type="ECO:0000313" key="3">
    <source>
        <dbReference type="EMBL" id="GEK80595.1"/>
    </source>
</evidence>
<dbReference type="InterPro" id="IPR005183">
    <property type="entry name" value="DUF305_CopM-like"/>
</dbReference>
<dbReference type="PANTHER" id="PTHR36933">
    <property type="entry name" value="SLL0788 PROTEIN"/>
    <property type="match status" value="1"/>
</dbReference>
<dbReference type="Pfam" id="PF03713">
    <property type="entry name" value="DUF305"/>
    <property type="match status" value="1"/>
</dbReference>
<dbReference type="InterPro" id="IPR012347">
    <property type="entry name" value="Ferritin-like"/>
</dbReference>
<dbReference type="Gene3D" id="1.20.1260.10">
    <property type="match status" value="1"/>
</dbReference>
<dbReference type="AlphaFoldDB" id="A0AA87USP5"/>
<dbReference type="EMBL" id="BJUU01000012">
    <property type="protein sequence ID" value="GEK80595.1"/>
    <property type="molecule type" value="Genomic_DNA"/>
</dbReference>
<dbReference type="Proteomes" id="UP000321749">
    <property type="component" value="Unassembled WGS sequence"/>
</dbReference>
<name>A0AA87USP5_9MICO</name>
<proteinExistence type="predicted"/>